<proteinExistence type="predicted"/>
<dbReference type="OrthoDB" id="408631at2759"/>
<dbReference type="EMBL" id="JAGTJQ010000009">
    <property type="protein sequence ID" value="KAH7024358.1"/>
    <property type="molecule type" value="Genomic_DNA"/>
</dbReference>
<keyword evidence="4" id="KW-1185">Reference proteome</keyword>
<dbReference type="RefSeq" id="XP_046007906.1">
    <property type="nucleotide sequence ID" value="XM_046151830.1"/>
</dbReference>
<dbReference type="InterPro" id="IPR029058">
    <property type="entry name" value="AB_hydrolase_fold"/>
</dbReference>
<protein>
    <submittedName>
        <fullName evidence="3">Alpha/Beta hydrolase protein</fullName>
    </submittedName>
</protein>
<keyword evidence="1" id="KW-0812">Transmembrane</keyword>
<dbReference type="PROSITE" id="PS00941">
    <property type="entry name" value="CARBOXYLESTERASE_B_2"/>
    <property type="match status" value="1"/>
</dbReference>
<dbReference type="Gene3D" id="3.40.50.1820">
    <property type="entry name" value="alpha/beta hydrolase"/>
    <property type="match status" value="1"/>
</dbReference>
<name>A0A9P8XZ65_9PEZI</name>
<dbReference type="GeneID" id="70181376"/>
<dbReference type="InterPro" id="IPR002018">
    <property type="entry name" value="CarbesteraseB"/>
</dbReference>
<feature type="transmembrane region" description="Helical" evidence="1">
    <location>
        <begin position="20"/>
        <end position="39"/>
    </location>
</feature>
<dbReference type="Pfam" id="PF00135">
    <property type="entry name" value="COesterase"/>
    <property type="match status" value="1"/>
</dbReference>
<dbReference type="InterPro" id="IPR019819">
    <property type="entry name" value="Carboxylesterase_B_CS"/>
</dbReference>
<sequence>MPEDTQAARARTKSYSIAKLGVVPVAVAVAAIALAGSYLPGVLEFASRSDAHPSVRIAQGTIVGRMVDDGTFPEPLEGFMGIPYALPPINERRFREAVPVPDGNGTLEAFFLGPRCPGKQLVPFLDDDGLGPDVESEDCLTINVWRPKGHRAEKGKKLPVSVLIPGGAFNRGAARMHNTHSMVAHSAEPWIGVSMQYRIGVFGGLNTALTAKEGLLNLGLRDMYVALEWVQKNIAAFGGDPDDVTIMGLSAAAHGIGHLVMDINQPKRLFHKAIMDSGAHSARIIHPPDAKLNTQHFRELLDLTPCSTYKNLLDPAILDCLRSLPGEVVDAAGKQVFARSDPSVRWAWQPVLDGRIISRRPLDAWRSGKWQKVPLLVGSAHNEGSFYVPQSANNSADLRNFFHTLLPHLSKSDLAELERLYPDPSVPGNNSPYVETSGNPSIGAQYRRLEAAYGHYAYTCPVRQTAKRGTSYSPKDPSVFIYHWALNKTALYGANHGDQMRYQTYNPEVRSISPAQDEVAGKFHAYCVSFILTGDPNKALKETGNPKFADRPQWPSWQDGHGLTLVLGEGNDERAGGTSAGVAADVREYHWADKECDFWWRMTEKNED</sequence>
<dbReference type="Proteomes" id="UP000756346">
    <property type="component" value="Unassembled WGS sequence"/>
</dbReference>
<keyword evidence="3" id="KW-0378">Hydrolase</keyword>
<dbReference type="AlphaFoldDB" id="A0A9P8XZ65"/>
<feature type="domain" description="Carboxylesterase type B" evidence="2">
    <location>
        <begin position="52"/>
        <end position="564"/>
    </location>
</feature>
<keyword evidence="1" id="KW-1133">Transmembrane helix</keyword>
<evidence type="ECO:0000313" key="4">
    <source>
        <dbReference type="Proteomes" id="UP000756346"/>
    </source>
</evidence>
<evidence type="ECO:0000256" key="1">
    <source>
        <dbReference type="SAM" id="Phobius"/>
    </source>
</evidence>
<evidence type="ECO:0000259" key="2">
    <source>
        <dbReference type="Pfam" id="PF00135"/>
    </source>
</evidence>
<dbReference type="GO" id="GO:0016787">
    <property type="term" value="F:hydrolase activity"/>
    <property type="evidence" value="ECO:0007669"/>
    <property type="project" value="UniProtKB-KW"/>
</dbReference>
<keyword evidence="1" id="KW-0472">Membrane</keyword>
<accession>A0A9P8XZ65</accession>
<dbReference type="PANTHER" id="PTHR11559">
    <property type="entry name" value="CARBOXYLESTERASE"/>
    <property type="match status" value="1"/>
</dbReference>
<comment type="caution">
    <text evidence="3">The sequence shown here is derived from an EMBL/GenBank/DDBJ whole genome shotgun (WGS) entry which is preliminary data.</text>
</comment>
<reference evidence="3" key="1">
    <citation type="journal article" date="2021" name="Nat. Commun.">
        <title>Genetic determinants of endophytism in the Arabidopsis root mycobiome.</title>
        <authorList>
            <person name="Mesny F."/>
            <person name="Miyauchi S."/>
            <person name="Thiergart T."/>
            <person name="Pickel B."/>
            <person name="Atanasova L."/>
            <person name="Karlsson M."/>
            <person name="Huettel B."/>
            <person name="Barry K.W."/>
            <person name="Haridas S."/>
            <person name="Chen C."/>
            <person name="Bauer D."/>
            <person name="Andreopoulos W."/>
            <person name="Pangilinan J."/>
            <person name="LaButti K."/>
            <person name="Riley R."/>
            <person name="Lipzen A."/>
            <person name="Clum A."/>
            <person name="Drula E."/>
            <person name="Henrissat B."/>
            <person name="Kohler A."/>
            <person name="Grigoriev I.V."/>
            <person name="Martin F.M."/>
            <person name="Hacquard S."/>
        </authorList>
    </citation>
    <scope>NUCLEOTIDE SEQUENCE</scope>
    <source>
        <strain evidence="3">MPI-CAGE-CH-0230</strain>
    </source>
</reference>
<organism evidence="3 4">
    <name type="scientific">Microdochium trichocladiopsis</name>
    <dbReference type="NCBI Taxonomy" id="1682393"/>
    <lineage>
        <taxon>Eukaryota</taxon>
        <taxon>Fungi</taxon>
        <taxon>Dikarya</taxon>
        <taxon>Ascomycota</taxon>
        <taxon>Pezizomycotina</taxon>
        <taxon>Sordariomycetes</taxon>
        <taxon>Xylariomycetidae</taxon>
        <taxon>Xylariales</taxon>
        <taxon>Microdochiaceae</taxon>
        <taxon>Microdochium</taxon>
    </lineage>
</organism>
<gene>
    <name evidence="3" type="ORF">B0I36DRAFT_294953</name>
</gene>
<dbReference type="SUPFAM" id="SSF53474">
    <property type="entry name" value="alpha/beta-Hydrolases"/>
    <property type="match status" value="1"/>
</dbReference>
<dbReference type="InterPro" id="IPR050309">
    <property type="entry name" value="Type-B_Carboxylest/Lipase"/>
</dbReference>
<evidence type="ECO:0000313" key="3">
    <source>
        <dbReference type="EMBL" id="KAH7024358.1"/>
    </source>
</evidence>